<sequence>MRPICTFLILFFILSCRQEVKPEDLGFLDGYWEIREVVFPSGDSKKYDLNTTVDYIETSGMAGYRKKVQPLPDGSFITSDDAEEFTLSRRDGIYFMEYRNQMSAWEEKIETLTPTNFTVINADQIRYIYSRYEPINLDEDGS</sequence>
<gene>
    <name evidence="1" type="ORF">GWK09_09855</name>
</gene>
<organism evidence="1 2">
    <name type="scientific">Muriicola jejuensis</name>
    <dbReference type="NCBI Taxonomy" id="504488"/>
    <lineage>
        <taxon>Bacteria</taxon>
        <taxon>Pseudomonadati</taxon>
        <taxon>Bacteroidota</taxon>
        <taxon>Flavobacteriia</taxon>
        <taxon>Flavobacteriales</taxon>
        <taxon>Flavobacteriaceae</taxon>
        <taxon>Muriicola</taxon>
    </lineage>
</organism>
<dbReference type="PROSITE" id="PS51257">
    <property type="entry name" value="PROKAR_LIPOPROTEIN"/>
    <property type="match status" value="1"/>
</dbReference>
<reference evidence="1 2" key="1">
    <citation type="submission" date="2020-01" db="EMBL/GenBank/DDBJ databases">
        <title>Muriicola jejuensis KCTC 22299.</title>
        <authorList>
            <person name="Wang G."/>
        </authorList>
    </citation>
    <scope>NUCLEOTIDE SEQUENCE [LARGE SCALE GENOMIC DNA]</scope>
    <source>
        <strain evidence="1 2">KCTC 22299</strain>
    </source>
</reference>
<dbReference type="RefSeq" id="WP_163693195.1">
    <property type="nucleotide sequence ID" value="NZ_FXTW01000002.1"/>
</dbReference>
<dbReference type="AlphaFoldDB" id="A0A6P0UG03"/>
<evidence type="ECO:0000313" key="1">
    <source>
        <dbReference type="EMBL" id="NER10819.1"/>
    </source>
</evidence>
<comment type="caution">
    <text evidence="1">The sequence shown here is derived from an EMBL/GenBank/DDBJ whole genome shotgun (WGS) entry which is preliminary data.</text>
</comment>
<accession>A0A6P0UG03</accession>
<dbReference type="EMBL" id="JAABOP010000002">
    <property type="protein sequence ID" value="NER10819.1"/>
    <property type="molecule type" value="Genomic_DNA"/>
</dbReference>
<evidence type="ECO:0000313" key="2">
    <source>
        <dbReference type="Proteomes" id="UP000468443"/>
    </source>
</evidence>
<keyword evidence="2" id="KW-1185">Reference proteome</keyword>
<dbReference type="Proteomes" id="UP000468443">
    <property type="component" value="Unassembled WGS sequence"/>
</dbReference>
<protein>
    <recommendedName>
        <fullName evidence="3">Lipocalin-like domain-containing protein</fullName>
    </recommendedName>
</protein>
<evidence type="ECO:0008006" key="3">
    <source>
        <dbReference type="Google" id="ProtNLM"/>
    </source>
</evidence>
<name>A0A6P0UG03_9FLAO</name>
<proteinExistence type="predicted"/>